<feature type="domain" description="Glycoside hydrolase family 20 catalytic" evidence="6">
    <location>
        <begin position="61"/>
        <end position="131"/>
    </location>
</feature>
<evidence type="ECO:0000256" key="5">
    <source>
        <dbReference type="ARBA" id="ARBA00022801"/>
    </source>
</evidence>
<dbReference type="STRING" id="37001.A0A1A9WWM6"/>
<keyword evidence="5" id="KW-0378">Hydrolase</keyword>
<dbReference type="InterPro" id="IPR015883">
    <property type="entry name" value="Glyco_hydro_20_cat"/>
</dbReference>
<dbReference type="PANTHER" id="PTHR22600:SF26">
    <property type="entry name" value="BETA-N-ACETYLHEXOSAMINIDASE"/>
    <property type="match status" value="1"/>
</dbReference>
<evidence type="ECO:0000313" key="7">
    <source>
        <dbReference type="EnsemblMetazoa" id="GBRI035117-PA"/>
    </source>
</evidence>
<dbReference type="EnsemblMetazoa" id="GBRI035117-RA">
    <property type="protein sequence ID" value="GBRI035117-PA"/>
    <property type="gene ID" value="GBRI035117"/>
</dbReference>
<reference evidence="7" key="2">
    <citation type="submission" date="2020-05" db="UniProtKB">
        <authorList>
            <consortium name="EnsemblMetazoa"/>
        </authorList>
    </citation>
    <scope>IDENTIFICATION</scope>
    <source>
        <strain evidence="7">IAEA</strain>
    </source>
</reference>
<evidence type="ECO:0000259" key="6">
    <source>
        <dbReference type="Pfam" id="PF00728"/>
    </source>
</evidence>
<dbReference type="PANTHER" id="PTHR22600">
    <property type="entry name" value="BETA-HEXOSAMINIDASE"/>
    <property type="match status" value="1"/>
</dbReference>
<protein>
    <recommendedName>
        <fullName evidence="3">beta-N-acetylhexosaminidase</fullName>
        <ecNumber evidence="3">3.2.1.52</ecNumber>
    </recommendedName>
</protein>
<dbReference type="GO" id="GO:0030203">
    <property type="term" value="P:glycosaminoglycan metabolic process"/>
    <property type="evidence" value="ECO:0007669"/>
    <property type="project" value="TreeGrafter"/>
</dbReference>
<name>A0A1A9WWM6_9MUSC</name>
<evidence type="ECO:0000313" key="8">
    <source>
        <dbReference type="Proteomes" id="UP000091820"/>
    </source>
</evidence>
<evidence type="ECO:0000256" key="3">
    <source>
        <dbReference type="ARBA" id="ARBA00012663"/>
    </source>
</evidence>
<dbReference type="Pfam" id="PF00728">
    <property type="entry name" value="Glyco_hydro_20"/>
    <property type="match status" value="1"/>
</dbReference>
<keyword evidence="8" id="KW-1185">Reference proteome</keyword>
<sequence>MSMCQRLVNNFVKRNGISARVSSACCILIELIFVLMHRCEEFFEIRHGLETLSQLWHQLAFKLRGLLLDKDRNFYNLEAIKGTLSTTNSLKLNKFGWHIIDSQSFPMEVKAQPDLHKICAYSQRKVYTHEGII</sequence>
<evidence type="ECO:0000256" key="1">
    <source>
        <dbReference type="ARBA" id="ARBA00001231"/>
    </source>
</evidence>
<organism evidence="7 8">
    <name type="scientific">Glossina brevipalpis</name>
    <dbReference type="NCBI Taxonomy" id="37001"/>
    <lineage>
        <taxon>Eukaryota</taxon>
        <taxon>Metazoa</taxon>
        <taxon>Ecdysozoa</taxon>
        <taxon>Arthropoda</taxon>
        <taxon>Hexapoda</taxon>
        <taxon>Insecta</taxon>
        <taxon>Pterygota</taxon>
        <taxon>Neoptera</taxon>
        <taxon>Endopterygota</taxon>
        <taxon>Diptera</taxon>
        <taxon>Brachycera</taxon>
        <taxon>Muscomorpha</taxon>
        <taxon>Hippoboscoidea</taxon>
        <taxon>Glossinidae</taxon>
        <taxon>Glossina</taxon>
    </lineage>
</organism>
<comment type="similarity">
    <text evidence="2">Belongs to the glycosyl hydrolase 20 family.</text>
</comment>
<dbReference type="Gene3D" id="3.20.20.80">
    <property type="entry name" value="Glycosidases"/>
    <property type="match status" value="1"/>
</dbReference>
<dbReference type="Proteomes" id="UP000091820">
    <property type="component" value="Unassembled WGS sequence"/>
</dbReference>
<dbReference type="SUPFAM" id="SSF51445">
    <property type="entry name" value="(Trans)glycosidases"/>
    <property type="match status" value="1"/>
</dbReference>
<dbReference type="InterPro" id="IPR025705">
    <property type="entry name" value="Beta_hexosaminidase_sua/sub"/>
</dbReference>
<comment type="catalytic activity">
    <reaction evidence="1">
        <text>Hydrolysis of terminal non-reducing N-acetyl-D-hexosamine residues in N-acetyl-beta-D-hexosaminides.</text>
        <dbReference type="EC" id="3.2.1.52"/>
    </reaction>
</comment>
<proteinExistence type="inferred from homology"/>
<dbReference type="GO" id="GO:0005886">
    <property type="term" value="C:plasma membrane"/>
    <property type="evidence" value="ECO:0007669"/>
    <property type="project" value="TreeGrafter"/>
</dbReference>
<dbReference type="GO" id="GO:0016231">
    <property type="term" value="F:beta-N-acetylglucosaminidase activity"/>
    <property type="evidence" value="ECO:0007669"/>
    <property type="project" value="TreeGrafter"/>
</dbReference>
<reference evidence="8" key="1">
    <citation type="submission" date="2014-03" db="EMBL/GenBank/DDBJ databases">
        <authorList>
            <person name="Aksoy S."/>
            <person name="Warren W."/>
            <person name="Wilson R.K."/>
        </authorList>
    </citation>
    <scope>NUCLEOTIDE SEQUENCE [LARGE SCALE GENOMIC DNA]</scope>
    <source>
        <strain evidence="8">IAEA</strain>
    </source>
</reference>
<dbReference type="VEuPathDB" id="VectorBase:GBRI035117"/>
<dbReference type="InterPro" id="IPR017853">
    <property type="entry name" value="GH"/>
</dbReference>
<dbReference type="AlphaFoldDB" id="A0A1A9WWM6"/>
<evidence type="ECO:0000256" key="2">
    <source>
        <dbReference type="ARBA" id="ARBA00006285"/>
    </source>
</evidence>
<keyword evidence="4" id="KW-0732">Signal</keyword>
<evidence type="ECO:0000256" key="4">
    <source>
        <dbReference type="ARBA" id="ARBA00022729"/>
    </source>
</evidence>
<dbReference type="EC" id="3.2.1.52" evidence="3"/>
<dbReference type="GO" id="GO:0005975">
    <property type="term" value="P:carbohydrate metabolic process"/>
    <property type="evidence" value="ECO:0007669"/>
    <property type="project" value="InterPro"/>
</dbReference>
<accession>A0A1A9WWM6</accession>